<dbReference type="NCBIfam" id="TIGR03373">
    <property type="entry name" value="VI_minor_4"/>
    <property type="match status" value="1"/>
</dbReference>
<evidence type="ECO:0000313" key="2">
    <source>
        <dbReference type="EMBL" id="EAR22503.1"/>
    </source>
</evidence>
<sequence length="502" mass="55480">MVGVGALGFYGKLPSHGDFVRRRVPHEFLTVWDAWLQRVLHASRQRLNDQWLATYLTSPIWRFAIDPPVCGRLAYTGILMPSVDAIGRYFPLSFVMPLPVGMSLPNLAVENADWFAQMERLALSVLEQDVEFRLDDFDRQVAALGREFMPRTLLQDEWQPPPGRGEPLCFDIGGMSEMPFSMLSVLHGQLSRERGGYSLWWSEGSERIGPCWFIYSGLPDGERFVAALDGAWGQHDWRRQKIRWNNLASVPEASPSLQPLSYRSSVRTHPGNVRTVNEDAFLERADYGIWAVADGVGGQAAGTQASRMVVDGLRAVEGGGELQDRVNGVRKSLLRVNERLVYLGERPVDSVQSASTVAALVTGLAGCCYVWAGDSRIYRLRGGRLLRCTRDHSLVQTLVDEGRVADDDALKHPQANVITRAIGASGDLVLEVAYADLMPGDRFLLCSDGVHSNATDSELEQLLSRGDCEGACERVMALVLSREARDNLTAVVVDVDEALHGG</sequence>
<dbReference type="Gene3D" id="3.40.1730.10">
    <property type="entry name" value="pa0076 domain"/>
    <property type="match status" value="1"/>
</dbReference>
<dbReference type="InterPro" id="IPR017748">
    <property type="entry name" value="TagF"/>
</dbReference>
<feature type="domain" description="PPM-type phosphatase" evidence="1">
    <location>
        <begin position="263"/>
        <end position="495"/>
    </location>
</feature>
<keyword evidence="3" id="KW-1185">Reference proteome</keyword>
<gene>
    <name evidence="2" type="ORF">NB231_12224</name>
</gene>
<dbReference type="OrthoDB" id="9801841at2"/>
<dbReference type="CDD" id="cd00143">
    <property type="entry name" value="PP2Cc"/>
    <property type="match status" value="1"/>
</dbReference>
<protein>
    <submittedName>
        <fullName evidence="2">Probable phosphoprotein phosphatase</fullName>
    </submittedName>
</protein>
<dbReference type="PROSITE" id="PS51746">
    <property type="entry name" value="PPM_2"/>
    <property type="match status" value="1"/>
</dbReference>
<dbReference type="EMBL" id="AAOF01000003">
    <property type="protein sequence ID" value="EAR22503.1"/>
    <property type="molecule type" value="Genomic_DNA"/>
</dbReference>
<evidence type="ECO:0000259" key="1">
    <source>
        <dbReference type="PROSITE" id="PS51746"/>
    </source>
</evidence>
<name>A4BPK2_9GAMM</name>
<dbReference type="SMART" id="SM00332">
    <property type="entry name" value="PP2Cc"/>
    <property type="match status" value="1"/>
</dbReference>
<comment type="caution">
    <text evidence="2">The sequence shown here is derived from an EMBL/GenBank/DDBJ whole genome shotgun (WGS) entry which is preliminary data.</text>
</comment>
<dbReference type="InterPro" id="IPR036457">
    <property type="entry name" value="PPM-type-like_dom_sf"/>
</dbReference>
<dbReference type="InterPro" id="IPR001932">
    <property type="entry name" value="PPM-type_phosphatase-like_dom"/>
</dbReference>
<dbReference type="SUPFAM" id="SSF81606">
    <property type="entry name" value="PP2C-like"/>
    <property type="match status" value="1"/>
</dbReference>
<dbReference type="InterPro" id="IPR038225">
    <property type="entry name" value="TagF_sf"/>
</dbReference>
<dbReference type="Pfam" id="PF13672">
    <property type="entry name" value="PP2C_2"/>
    <property type="match status" value="1"/>
</dbReference>
<proteinExistence type="predicted"/>
<dbReference type="STRING" id="314278.NB231_12224"/>
<dbReference type="RefSeq" id="WP_005002951.1">
    <property type="nucleotide sequence ID" value="NZ_CH672427.1"/>
</dbReference>
<dbReference type="Proteomes" id="UP000003374">
    <property type="component" value="Unassembled WGS sequence"/>
</dbReference>
<dbReference type="eggNOG" id="COG3913">
    <property type="taxonomic scope" value="Bacteria"/>
</dbReference>
<dbReference type="Gene3D" id="3.60.40.10">
    <property type="entry name" value="PPM-type phosphatase domain"/>
    <property type="match status" value="1"/>
</dbReference>
<dbReference type="Pfam" id="PF09867">
    <property type="entry name" value="TagF_N"/>
    <property type="match status" value="1"/>
</dbReference>
<evidence type="ECO:0000313" key="3">
    <source>
        <dbReference type="Proteomes" id="UP000003374"/>
    </source>
</evidence>
<dbReference type="SMART" id="SM00331">
    <property type="entry name" value="PP2C_SIG"/>
    <property type="match status" value="1"/>
</dbReference>
<accession>A4BPK2</accession>
<dbReference type="eggNOG" id="COG0631">
    <property type="taxonomic scope" value="Bacteria"/>
</dbReference>
<dbReference type="HOGENOM" id="CLU_601131_0_0_6"/>
<reference evidence="2 3" key="1">
    <citation type="submission" date="2006-02" db="EMBL/GenBank/DDBJ databases">
        <authorList>
            <person name="Waterbury J."/>
            <person name="Ferriera S."/>
            <person name="Johnson J."/>
            <person name="Kravitz S."/>
            <person name="Halpern A."/>
            <person name="Remington K."/>
            <person name="Beeson K."/>
            <person name="Tran B."/>
            <person name="Rogers Y.-H."/>
            <person name="Friedman R."/>
            <person name="Venter J.C."/>
        </authorList>
    </citation>
    <scope>NUCLEOTIDE SEQUENCE [LARGE SCALE GENOMIC DNA]</scope>
    <source>
        <strain evidence="2 3">Nb-231</strain>
    </source>
</reference>
<organism evidence="2 3">
    <name type="scientific">Nitrococcus mobilis Nb-231</name>
    <dbReference type="NCBI Taxonomy" id="314278"/>
    <lineage>
        <taxon>Bacteria</taxon>
        <taxon>Pseudomonadati</taxon>
        <taxon>Pseudomonadota</taxon>
        <taxon>Gammaproteobacteria</taxon>
        <taxon>Chromatiales</taxon>
        <taxon>Ectothiorhodospiraceae</taxon>
        <taxon>Nitrococcus</taxon>
    </lineage>
</organism>
<dbReference type="AlphaFoldDB" id="A4BPK2"/>